<feature type="chain" id="PRO_5004181819" description="DUF3034 domain-containing protein" evidence="1">
    <location>
        <begin position="33"/>
        <end position="290"/>
    </location>
</feature>
<dbReference type="OrthoDB" id="9126735at2"/>
<dbReference type="Pfam" id="PF11231">
    <property type="entry name" value="DUF3034"/>
    <property type="match status" value="1"/>
</dbReference>
<dbReference type="EMBL" id="CP000302">
    <property type="protein sequence ID" value="ABE53669.1"/>
    <property type="molecule type" value="Genomic_DNA"/>
</dbReference>
<dbReference type="KEGG" id="sdn:Sden_0374"/>
<keyword evidence="3" id="KW-1185">Reference proteome</keyword>
<name>Q12SA7_SHEDO</name>
<protein>
    <recommendedName>
        <fullName evidence="4">DUF3034 domain-containing protein</fullName>
    </recommendedName>
</protein>
<evidence type="ECO:0000256" key="1">
    <source>
        <dbReference type="SAM" id="SignalP"/>
    </source>
</evidence>
<gene>
    <name evidence="2" type="ordered locus">Sden_0374</name>
</gene>
<evidence type="ECO:0000313" key="3">
    <source>
        <dbReference type="Proteomes" id="UP000001982"/>
    </source>
</evidence>
<reference evidence="2 3" key="1">
    <citation type="submission" date="2006-03" db="EMBL/GenBank/DDBJ databases">
        <title>Complete sequence of Shewanella denitrificans OS217.</title>
        <authorList>
            <consortium name="US DOE Joint Genome Institute"/>
            <person name="Copeland A."/>
            <person name="Lucas S."/>
            <person name="Lapidus A."/>
            <person name="Barry K."/>
            <person name="Detter J.C."/>
            <person name="Glavina del Rio T."/>
            <person name="Hammon N."/>
            <person name="Israni S."/>
            <person name="Dalin E."/>
            <person name="Tice H."/>
            <person name="Pitluck S."/>
            <person name="Brettin T."/>
            <person name="Bruce D."/>
            <person name="Han C."/>
            <person name="Tapia R."/>
            <person name="Gilna P."/>
            <person name="Kiss H."/>
            <person name="Schmutz J."/>
            <person name="Larimer F."/>
            <person name="Land M."/>
            <person name="Hauser L."/>
            <person name="Kyrpides N."/>
            <person name="Lykidis A."/>
            <person name="Richardson P."/>
        </authorList>
    </citation>
    <scope>NUCLEOTIDE SEQUENCE [LARGE SCALE GENOMIC DNA]</scope>
    <source>
        <strain evidence="3">OS217 / ATCC BAA-1090 / DSM 15013</strain>
    </source>
</reference>
<dbReference type="AlphaFoldDB" id="Q12SA7"/>
<dbReference type="Proteomes" id="UP000001982">
    <property type="component" value="Chromosome"/>
</dbReference>
<evidence type="ECO:0008006" key="4">
    <source>
        <dbReference type="Google" id="ProtNLM"/>
    </source>
</evidence>
<dbReference type="HOGENOM" id="CLU_070026_0_0_6"/>
<sequence>MFNSSYLTSAIPPLHIRGLLLLTCVLANSAMADTSRVIATGGATTIEGSAGGGLVPWAVINGYNSSDEWSASAMATHVQLNDFSLNVTGASLSFDNSVELSVARQTFNLDTLGGELAQDIIGLKYKIAGELLYTQLPQLSIGVQYKRLDDFTLPSLVGAKDDWGFDVYLAATQLYFDALAGHNLLLNGTVRATKANELGLLGFGSQTNDDYQLVIEVSAALLLRDDLALGVEYRQKPNQLDFAREDDWQDVFIAWFINKHLSVTAAYTQLGSIAGFDDQQGWYLSFEGTL</sequence>
<keyword evidence="1" id="KW-0732">Signal</keyword>
<accession>Q12SA7</accession>
<proteinExistence type="predicted"/>
<evidence type="ECO:0000313" key="2">
    <source>
        <dbReference type="EMBL" id="ABE53669.1"/>
    </source>
</evidence>
<organism evidence="2 3">
    <name type="scientific">Shewanella denitrificans (strain OS217 / ATCC BAA-1090 / DSM 15013)</name>
    <dbReference type="NCBI Taxonomy" id="318161"/>
    <lineage>
        <taxon>Bacteria</taxon>
        <taxon>Pseudomonadati</taxon>
        <taxon>Pseudomonadota</taxon>
        <taxon>Gammaproteobacteria</taxon>
        <taxon>Alteromonadales</taxon>
        <taxon>Shewanellaceae</taxon>
        <taxon>Shewanella</taxon>
    </lineage>
</organism>
<dbReference type="eggNOG" id="ENOG502Z9AA">
    <property type="taxonomic scope" value="Bacteria"/>
</dbReference>
<feature type="signal peptide" evidence="1">
    <location>
        <begin position="1"/>
        <end position="32"/>
    </location>
</feature>
<dbReference type="STRING" id="318161.Sden_0374"/>
<dbReference type="InterPro" id="IPR021393">
    <property type="entry name" value="DUF3034"/>
</dbReference>